<feature type="transmembrane region" description="Helical" evidence="1">
    <location>
        <begin position="330"/>
        <end position="349"/>
    </location>
</feature>
<feature type="transmembrane region" description="Helical" evidence="1">
    <location>
        <begin position="96"/>
        <end position="120"/>
    </location>
</feature>
<dbReference type="RefSeq" id="WP_274266311.1">
    <property type="nucleotide sequence ID" value="NZ_CP117880.1"/>
</dbReference>
<proteinExistence type="predicted"/>
<dbReference type="InterPro" id="IPR025513">
    <property type="entry name" value="DUF4401"/>
</dbReference>
<feature type="transmembrane region" description="Helical" evidence="1">
    <location>
        <begin position="71"/>
        <end position="89"/>
    </location>
</feature>
<feature type="transmembrane region" description="Helical" evidence="1">
    <location>
        <begin position="298"/>
        <end position="318"/>
    </location>
</feature>
<evidence type="ECO:0000313" key="4">
    <source>
        <dbReference type="Proteomes" id="UP001221558"/>
    </source>
</evidence>
<dbReference type="EMBL" id="CP117880">
    <property type="protein sequence ID" value="WDF67583.1"/>
    <property type="molecule type" value="Genomic_DNA"/>
</dbReference>
<reference evidence="3 4" key="1">
    <citation type="submission" date="2023-02" db="EMBL/GenBank/DDBJ databases">
        <title>Genome sequence of Sphingobacterium sp. KACC 22765.</title>
        <authorList>
            <person name="Kim S."/>
            <person name="Heo J."/>
            <person name="Kwon S.-W."/>
        </authorList>
    </citation>
    <scope>NUCLEOTIDE SEQUENCE [LARGE SCALE GENOMIC DNA]</scope>
    <source>
        <strain evidence="3 4">KACC 22765</strain>
    </source>
</reference>
<feature type="transmembrane region" description="Helical" evidence="1">
    <location>
        <begin position="46"/>
        <end position="65"/>
    </location>
</feature>
<sequence length="355" mass="39451">MAHQHNHSDILAYFQSRTSDQTEFQTAAIERAYTVQTPKQTLPIKVLSVLGGLLAAIAFFGFLLISGWYYSNILLAIYGVIAIGAAIILSRQRDNILLDTLSVSSLIIGFILIGTAIAEWNFPEKRIPLCFIFLAILCFALAKNYMLSFVCTLIIHGSIIAYLLNSKQANLLPIYVALIGVAVCYVHLKEAKLLTSSIAIRYNPVKIALIFSFVSGLAFLRAAFLSAVHPYYLLATSITCILLILYLTRHILLLMAVERTTTKVLAYLLILLTLVPTAITPGISGALLLLLLGFLTNYRTGFVVAAISLLYFIGQCYYDLQYSLLTKSILLFASGVFFLILYLFIAKYHEQHQKI</sequence>
<feature type="transmembrane region" description="Helical" evidence="1">
    <location>
        <begin position="231"/>
        <end position="252"/>
    </location>
</feature>
<keyword evidence="1" id="KW-0812">Transmembrane</keyword>
<feature type="transmembrane region" description="Helical" evidence="1">
    <location>
        <begin position="170"/>
        <end position="188"/>
    </location>
</feature>
<feature type="transmembrane region" description="Helical" evidence="1">
    <location>
        <begin position="264"/>
        <end position="292"/>
    </location>
</feature>
<dbReference type="Pfam" id="PF14351">
    <property type="entry name" value="DUF4401"/>
    <property type="match status" value="1"/>
</dbReference>
<evidence type="ECO:0000256" key="1">
    <source>
        <dbReference type="SAM" id="Phobius"/>
    </source>
</evidence>
<feature type="transmembrane region" description="Helical" evidence="1">
    <location>
        <begin position="208"/>
        <end position="225"/>
    </location>
</feature>
<keyword evidence="1" id="KW-0472">Membrane</keyword>
<evidence type="ECO:0000259" key="2">
    <source>
        <dbReference type="Pfam" id="PF14351"/>
    </source>
</evidence>
<feature type="domain" description="DUF4401" evidence="2">
    <location>
        <begin position="42"/>
        <end position="347"/>
    </location>
</feature>
<feature type="transmembrane region" description="Helical" evidence="1">
    <location>
        <begin position="147"/>
        <end position="164"/>
    </location>
</feature>
<evidence type="ECO:0000313" key="3">
    <source>
        <dbReference type="EMBL" id="WDF67583.1"/>
    </source>
</evidence>
<protein>
    <submittedName>
        <fullName evidence="3">DUF4401 domain-containing protein</fullName>
    </submittedName>
</protein>
<gene>
    <name evidence="3" type="ORF">PQ465_14885</name>
</gene>
<keyword evidence="4" id="KW-1185">Reference proteome</keyword>
<dbReference type="Proteomes" id="UP001221558">
    <property type="component" value="Chromosome"/>
</dbReference>
<accession>A0ABY7WEF5</accession>
<organism evidence="3 4">
    <name type="scientific">Sphingobacterium oryzagri</name>
    <dbReference type="NCBI Taxonomy" id="3025669"/>
    <lineage>
        <taxon>Bacteria</taxon>
        <taxon>Pseudomonadati</taxon>
        <taxon>Bacteroidota</taxon>
        <taxon>Sphingobacteriia</taxon>
        <taxon>Sphingobacteriales</taxon>
        <taxon>Sphingobacteriaceae</taxon>
        <taxon>Sphingobacterium</taxon>
    </lineage>
</organism>
<keyword evidence="1" id="KW-1133">Transmembrane helix</keyword>
<name>A0ABY7WEF5_9SPHI</name>